<dbReference type="Proteomes" id="UP001165083">
    <property type="component" value="Unassembled WGS sequence"/>
</dbReference>
<gene>
    <name evidence="1" type="ORF">Plil01_001469100</name>
</gene>
<sequence length="236" mass="25814">MVLSFLNLLTIQDSPLFVTMNFAAILAVTTAALIASTTATACTSSQQTAAYKTLVSIPDDQQSGRSILLPYLPLPAIDRYDRRSRPQINNKAGRQVRPPKRYRQLQLGYQSCPLPPRGKFYKAAQVVIIAIYRTPIGTVSAAQIAAPERHIVPLFSKFAGGIVVESSLPAIVDPRRLHYTRSLDDRRPMHLSAGKLFLKLLTTSSPLSKARYEHPGPPRCPVAVSLATSKGPDPIN</sequence>
<dbReference type="EMBL" id="BSXW01001188">
    <property type="protein sequence ID" value="GMF34485.1"/>
    <property type="molecule type" value="Genomic_DNA"/>
</dbReference>
<reference evidence="1" key="1">
    <citation type="submission" date="2023-04" db="EMBL/GenBank/DDBJ databases">
        <title>Phytophthora lilii NBRC 32176.</title>
        <authorList>
            <person name="Ichikawa N."/>
            <person name="Sato H."/>
            <person name="Tonouchi N."/>
        </authorList>
    </citation>
    <scope>NUCLEOTIDE SEQUENCE</scope>
    <source>
        <strain evidence="1">NBRC 32176</strain>
    </source>
</reference>
<organism evidence="1 2">
    <name type="scientific">Phytophthora lilii</name>
    <dbReference type="NCBI Taxonomy" id="2077276"/>
    <lineage>
        <taxon>Eukaryota</taxon>
        <taxon>Sar</taxon>
        <taxon>Stramenopiles</taxon>
        <taxon>Oomycota</taxon>
        <taxon>Peronosporomycetes</taxon>
        <taxon>Peronosporales</taxon>
        <taxon>Peronosporaceae</taxon>
        <taxon>Phytophthora</taxon>
    </lineage>
</organism>
<proteinExistence type="predicted"/>
<keyword evidence="2" id="KW-1185">Reference proteome</keyword>
<protein>
    <submittedName>
        <fullName evidence="1">Unnamed protein product</fullName>
    </submittedName>
</protein>
<comment type="caution">
    <text evidence="1">The sequence shown here is derived from an EMBL/GenBank/DDBJ whole genome shotgun (WGS) entry which is preliminary data.</text>
</comment>
<name>A0A9W6XA68_9STRA</name>
<accession>A0A9W6XA68</accession>
<evidence type="ECO:0000313" key="2">
    <source>
        <dbReference type="Proteomes" id="UP001165083"/>
    </source>
</evidence>
<dbReference type="AlphaFoldDB" id="A0A9W6XA68"/>
<evidence type="ECO:0000313" key="1">
    <source>
        <dbReference type="EMBL" id="GMF34485.1"/>
    </source>
</evidence>